<accession>A0A6A6PGB6</accession>
<dbReference type="RefSeq" id="XP_033585579.1">
    <property type="nucleotide sequence ID" value="XM_033734775.1"/>
</dbReference>
<dbReference type="InterPro" id="IPR020471">
    <property type="entry name" value="AKR"/>
</dbReference>
<evidence type="ECO:0000256" key="3">
    <source>
        <dbReference type="PIRSR" id="PIRSR000097-1"/>
    </source>
</evidence>
<dbReference type="AlphaFoldDB" id="A0A6A6PGB6"/>
<evidence type="ECO:0000313" key="8">
    <source>
        <dbReference type="Proteomes" id="UP000799767"/>
    </source>
</evidence>
<evidence type="ECO:0000256" key="1">
    <source>
        <dbReference type="ARBA" id="ARBA00007905"/>
    </source>
</evidence>
<keyword evidence="2" id="KW-0560">Oxidoreductase</keyword>
<dbReference type="PIRSF" id="PIRSF000097">
    <property type="entry name" value="AKR"/>
    <property type="match status" value="1"/>
</dbReference>
<dbReference type="SUPFAM" id="SSF51430">
    <property type="entry name" value="NAD(P)-linked oxidoreductase"/>
    <property type="match status" value="1"/>
</dbReference>
<protein>
    <submittedName>
        <fullName evidence="7">NADP-dependent oxidoreductase domain-containing protein</fullName>
    </submittedName>
</protein>
<organism evidence="7 8">
    <name type="scientific">Neohortaea acidophila</name>
    <dbReference type="NCBI Taxonomy" id="245834"/>
    <lineage>
        <taxon>Eukaryota</taxon>
        <taxon>Fungi</taxon>
        <taxon>Dikarya</taxon>
        <taxon>Ascomycota</taxon>
        <taxon>Pezizomycotina</taxon>
        <taxon>Dothideomycetes</taxon>
        <taxon>Dothideomycetidae</taxon>
        <taxon>Mycosphaerellales</taxon>
        <taxon>Teratosphaeriaceae</taxon>
        <taxon>Neohortaea</taxon>
    </lineage>
</organism>
<dbReference type="InterPro" id="IPR023210">
    <property type="entry name" value="NADP_OxRdtase_dom"/>
</dbReference>
<sequence>MNPRLAKWMLRSTPNNIKHPAVMTDQTFTLNTGAKIPALALGTWQSEPGQVKDAVAHALKVGYKHIDCAFVYGNESEVGEGLKAAFENGVKREEIFVTSKLWCTYHRDPEKNLDEGLEKLGLDYVDLYLMHWPVPMSAHGNHPLFPKHPDGSRDLDTEWPHWKTWQAMEKLLKTGKTKAIGVSNYSVKFLEELLPHCQVTPAVNQIENHPYLPQQDIVDFCRAKDILIEAYSPLGSTGSPLFQENVVQDIAKKHSVGPGTILLSYQVSKGHVVLAKSVTLSRIEENMKILKLDRSEVETLDQIHKSKGTTRYVYPPFGVNLGFPDKQ</sequence>
<dbReference type="Pfam" id="PF00248">
    <property type="entry name" value="Aldo_ket_red"/>
    <property type="match status" value="1"/>
</dbReference>
<name>A0A6A6PGB6_9PEZI</name>
<feature type="binding site" evidence="4">
    <location>
        <position position="131"/>
    </location>
    <ligand>
        <name>substrate</name>
    </ligand>
</feature>
<dbReference type="GO" id="GO:0016491">
    <property type="term" value="F:oxidoreductase activity"/>
    <property type="evidence" value="ECO:0007669"/>
    <property type="project" value="UniProtKB-KW"/>
</dbReference>
<dbReference type="PROSITE" id="PS00063">
    <property type="entry name" value="ALDOKETO_REDUCTASE_3"/>
    <property type="match status" value="1"/>
</dbReference>
<evidence type="ECO:0000256" key="4">
    <source>
        <dbReference type="PIRSR" id="PIRSR000097-2"/>
    </source>
</evidence>
<evidence type="ECO:0000256" key="5">
    <source>
        <dbReference type="PIRSR" id="PIRSR000097-3"/>
    </source>
</evidence>
<dbReference type="FunFam" id="3.20.20.100:FF:000007">
    <property type="entry name" value="NAD(P)H-dependent D-xylose reductase xyl1"/>
    <property type="match status" value="1"/>
</dbReference>
<dbReference type="GeneID" id="54475777"/>
<dbReference type="PROSITE" id="PS00062">
    <property type="entry name" value="ALDOKETO_REDUCTASE_2"/>
    <property type="match status" value="1"/>
</dbReference>
<feature type="site" description="Lowers pKa of active site Tyr" evidence="5">
    <location>
        <position position="100"/>
    </location>
</feature>
<reference evidence="7" key="1">
    <citation type="journal article" date="2020" name="Stud. Mycol.">
        <title>101 Dothideomycetes genomes: a test case for predicting lifestyles and emergence of pathogens.</title>
        <authorList>
            <person name="Haridas S."/>
            <person name="Albert R."/>
            <person name="Binder M."/>
            <person name="Bloem J."/>
            <person name="Labutti K."/>
            <person name="Salamov A."/>
            <person name="Andreopoulos B."/>
            <person name="Baker S."/>
            <person name="Barry K."/>
            <person name="Bills G."/>
            <person name="Bluhm B."/>
            <person name="Cannon C."/>
            <person name="Castanera R."/>
            <person name="Culley D."/>
            <person name="Daum C."/>
            <person name="Ezra D."/>
            <person name="Gonzalez J."/>
            <person name="Henrissat B."/>
            <person name="Kuo A."/>
            <person name="Liang C."/>
            <person name="Lipzen A."/>
            <person name="Lutzoni F."/>
            <person name="Magnuson J."/>
            <person name="Mondo S."/>
            <person name="Nolan M."/>
            <person name="Ohm R."/>
            <person name="Pangilinan J."/>
            <person name="Park H.-J."/>
            <person name="Ramirez L."/>
            <person name="Alfaro M."/>
            <person name="Sun H."/>
            <person name="Tritt A."/>
            <person name="Yoshinaga Y."/>
            <person name="Zwiers L.-H."/>
            <person name="Turgeon B."/>
            <person name="Goodwin S."/>
            <person name="Spatafora J."/>
            <person name="Crous P."/>
            <person name="Grigoriev I."/>
        </authorList>
    </citation>
    <scope>NUCLEOTIDE SEQUENCE</scope>
    <source>
        <strain evidence="7">CBS 113389</strain>
    </source>
</reference>
<dbReference type="PRINTS" id="PR00069">
    <property type="entry name" value="ALDKETRDTASE"/>
</dbReference>
<keyword evidence="8" id="KW-1185">Reference proteome</keyword>
<evidence type="ECO:0000313" key="7">
    <source>
        <dbReference type="EMBL" id="KAF2479009.1"/>
    </source>
</evidence>
<evidence type="ECO:0000256" key="2">
    <source>
        <dbReference type="ARBA" id="ARBA00023002"/>
    </source>
</evidence>
<comment type="similarity">
    <text evidence="1">Belongs to the aldo/keto reductase family.</text>
</comment>
<evidence type="ECO:0000259" key="6">
    <source>
        <dbReference type="Pfam" id="PF00248"/>
    </source>
</evidence>
<dbReference type="Proteomes" id="UP000799767">
    <property type="component" value="Unassembled WGS sequence"/>
</dbReference>
<dbReference type="Gene3D" id="3.20.20.100">
    <property type="entry name" value="NADP-dependent oxidoreductase domain"/>
    <property type="match status" value="1"/>
</dbReference>
<feature type="domain" description="NADP-dependent oxidoreductase" evidence="6">
    <location>
        <begin position="39"/>
        <end position="303"/>
    </location>
</feature>
<dbReference type="EMBL" id="MU001642">
    <property type="protein sequence ID" value="KAF2479009.1"/>
    <property type="molecule type" value="Genomic_DNA"/>
</dbReference>
<dbReference type="PANTHER" id="PTHR11732">
    <property type="entry name" value="ALDO/KETO REDUCTASE"/>
    <property type="match status" value="1"/>
</dbReference>
<feature type="active site" description="Proton donor" evidence="3">
    <location>
        <position position="72"/>
    </location>
</feature>
<dbReference type="OrthoDB" id="416253at2759"/>
<gene>
    <name evidence="7" type="ORF">BDY17DRAFT_304821</name>
</gene>
<dbReference type="InterPro" id="IPR018170">
    <property type="entry name" value="Aldo/ket_reductase_CS"/>
</dbReference>
<dbReference type="InterPro" id="IPR036812">
    <property type="entry name" value="NAD(P)_OxRdtase_dom_sf"/>
</dbReference>
<proteinExistence type="inferred from homology"/>